<proteinExistence type="predicted"/>
<sequence>MRPPTPLILSAAYHAYTRIVPSQNASNADLTLASSTPTLSMLTHPQRTQEDTPTPPSPLLTLLHPRPLQSLCSRGPLNICLQRRPQPSLRLLLRT</sequence>
<accession>A0A9Q3CBC6</accession>
<reference evidence="2" key="1">
    <citation type="submission" date="2021-03" db="EMBL/GenBank/DDBJ databases">
        <title>Draft genome sequence of rust myrtle Austropuccinia psidii MF-1, a brazilian biotype.</title>
        <authorList>
            <person name="Quecine M.C."/>
            <person name="Pachon D.M.R."/>
            <person name="Bonatelli M.L."/>
            <person name="Correr F.H."/>
            <person name="Franceschini L.M."/>
            <person name="Leite T.F."/>
            <person name="Margarido G.R.A."/>
            <person name="Almeida C.A."/>
            <person name="Ferrarezi J.A."/>
            <person name="Labate C.A."/>
        </authorList>
    </citation>
    <scope>NUCLEOTIDE SEQUENCE</scope>
    <source>
        <strain evidence="2">MF-1</strain>
    </source>
</reference>
<gene>
    <name evidence="2" type="ORF">O181_020262</name>
</gene>
<protein>
    <submittedName>
        <fullName evidence="2">Uncharacterized protein</fullName>
    </submittedName>
</protein>
<dbReference type="Proteomes" id="UP000765509">
    <property type="component" value="Unassembled WGS sequence"/>
</dbReference>
<name>A0A9Q3CBC6_9BASI</name>
<evidence type="ECO:0000256" key="1">
    <source>
        <dbReference type="SAM" id="MobiDB-lite"/>
    </source>
</evidence>
<feature type="compositionally biased region" description="Polar residues" evidence="1">
    <location>
        <begin position="36"/>
        <end position="46"/>
    </location>
</feature>
<organism evidence="2 3">
    <name type="scientific">Austropuccinia psidii MF-1</name>
    <dbReference type="NCBI Taxonomy" id="1389203"/>
    <lineage>
        <taxon>Eukaryota</taxon>
        <taxon>Fungi</taxon>
        <taxon>Dikarya</taxon>
        <taxon>Basidiomycota</taxon>
        <taxon>Pucciniomycotina</taxon>
        <taxon>Pucciniomycetes</taxon>
        <taxon>Pucciniales</taxon>
        <taxon>Sphaerophragmiaceae</taxon>
        <taxon>Austropuccinia</taxon>
    </lineage>
</organism>
<feature type="region of interest" description="Disordered" evidence="1">
    <location>
        <begin position="36"/>
        <end position="60"/>
    </location>
</feature>
<keyword evidence="3" id="KW-1185">Reference proteome</keyword>
<evidence type="ECO:0000313" key="3">
    <source>
        <dbReference type="Proteomes" id="UP000765509"/>
    </source>
</evidence>
<dbReference type="AlphaFoldDB" id="A0A9Q3CBC6"/>
<comment type="caution">
    <text evidence="2">The sequence shown here is derived from an EMBL/GenBank/DDBJ whole genome shotgun (WGS) entry which is preliminary data.</text>
</comment>
<dbReference type="EMBL" id="AVOT02006010">
    <property type="protein sequence ID" value="MBW0480547.1"/>
    <property type="molecule type" value="Genomic_DNA"/>
</dbReference>
<evidence type="ECO:0000313" key="2">
    <source>
        <dbReference type="EMBL" id="MBW0480547.1"/>
    </source>
</evidence>